<gene>
    <name evidence="1" type="ORF">NSPZN2_40745</name>
</gene>
<sequence>MRRLCCLKRFVARTGGFRGSAASVGLLVWVLSTVGCSSYEWRHENQWESRDQIWLSEASQVKVRAAQSRIFDTTDRLKTIQAVVSTCQDLGFAVDVLDDTLGIVSAKKFDDYEPSRLHDASYHLYRDDGLLILTRQFRSWGPFYHRSNLVRLTVTVRPRGTTQLVVRASAQYYLKAVESPEPYQQFFRTLEQALFVQANMLP</sequence>
<accession>A0ABN7M6K7</accession>
<evidence type="ECO:0008006" key="3">
    <source>
        <dbReference type="Google" id="ProtNLM"/>
    </source>
</evidence>
<protein>
    <recommendedName>
        <fullName evidence="3">DUF4136 domain-containing protein</fullName>
    </recommendedName>
</protein>
<reference evidence="1 2" key="1">
    <citation type="submission" date="2021-02" db="EMBL/GenBank/DDBJ databases">
        <authorList>
            <person name="Han P."/>
        </authorList>
    </citation>
    <scope>NUCLEOTIDE SEQUENCE [LARGE SCALE GENOMIC DNA]</scope>
    <source>
        <strain evidence="1">Candidatus Nitrospira sp. ZN2</strain>
    </source>
</reference>
<dbReference type="EMBL" id="CAJNBJ010000017">
    <property type="protein sequence ID" value="CAE6780809.1"/>
    <property type="molecule type" value="Genomic_DNA"/>
</dbReference>
<evidence type="ECO:0000313" key="1">
    <source>
        <dbReference type="EMBL" id="CAE6780809.1"/>
    </source>
</evidence>
<proteinExistence type="predicted"/>
<organism evidence="1 2">
    <name type="scientific">Nitrospira defluvii</name>
    <dbReference type="NCBI Taxonomy" id="330214"/>
    <lineage>
        <taxon>Bacteria</taxon>
        <taxon>Pseudomonadati</taxon>
        <taxon>Nitrospirota</taxon>
        <taxon>Nitrospiria</taxon>
        <taxon>Nitrospirales</taxon>
        <taxon>Nitrospiraceae</taxon>
        <taxon>Nitrospira</taxon>
    </lineage>
</organism>
<keyword evidence="2" id="KW-1185">Reference proteome</keyword>
<comment type="caution">
    <text evidence="1">The sequence shown here is derived from an EMBL/GenBank/DDBJ whole genome shotgun (WGS) entry which is preliminary data.</text>
</comment>
<evidence type="ECO:0000313" key="2">
    <source>
        <dbReference type="Proteomes" id="UP000675880"/>
    </source>
</evidence>
<dbReference type="Proteomes" id="UP000675880">
    <property type="component" value="Unassembled WGS sequence"/>
</dbReference>
<name>A0ABN7M6K7_9BACT</name>